<keyword evidence="6" id="KW-1185">Reference proteome</keyword>
<dbReference type="AlphaFoldDB" id="A0A6A6N426"/>
<dbReference type="EMBL" id="JAAGAX010000003">
    <property type="protein sequence ID" value="KAF2319233.1"/>
    <property type="molecule type" value="Genomic_DNA"/>
</dbReference>
<gene>
    <name evidence="5" type="ORF">GH714_014103</name>
</gene>
<dbReference type="Proteomes" id="UP000467840">
    <property type="component" value="Chromosome 10"/>
</dbReference>
<protein>
    <recommendedName>
        <fullName evidence="4">Disease resistance N-terminal domain-containing protein</fullName>
    </recommendedName>
</protein>
<dbReference type="Pfam" id="PF18052">
    <property type="entry name" value="Rx_N"/>
    <property type="match status" value="1"/>
</dbReference>
<dbReference type="GO" id="GO:0006952">
    <property type="term" value="P:defense response"/>
    <property type="evidence" value="ECO:0007669"/>
    <property type="project" value="UniProtKB-KW"/>
</dbReference>
<name>A0A6A6N426_HEVBR</name>
<evidence type="ECO:0000256" key="2">
    <source>
        <dbReference type="ARBA" id="ARBA00022741"/>
    </source>
</evidence>
<keyword evidence="1" id="KW-0677">Repeat</keyword>
<evidence type="ECO:0000259" key="4">
    <source>
        <dbReference type="Pfam" id="PF18052"/>
    </source>
</evidence>
<proteinExistence type="predicted"/>
<evidence type="ECO:0000256" key="1">
    <source>
        <dbReference type="ARBA" id="ARBA00022737"/>
    </source>
</evidence>
<sequence length="157" mass="17837">MYATSLLSRFMHEPSQNHFKAPKRVLRYVKGTINLGIWFKSGMEGKLVGYADSDWGGSIDEMKSTSETMAEMILSFGVDATLSRVASLITDEIIGAWNLKDDLQGLQESLTMIGGVLQDAEEQQTRREHVRLWLKKLKEVAYEAEDVFDELAYENLR</sequence>
<keyword evidence="3" id="KW-0611">Plant defense</keyword>
<dbReference type="InterPro" id="IPR041118">
    <property type="entry name" value="Rx_N"/>
</dbReference>
<evidence type="ECO:0000313" key="6">
    <source>
        <dbReference type="Proteomes" id="UP000467840"/>
    </source>
</evidence>
<evidence type="ECO:0000313" key="5">
    <source>
        <dbReference type="EMBL" id="KAF2319233.1"/>
    </source>
</evidence>
<reference evidence="5 6" key="1">
    <citation type="journal article" date="2020" name="Mol. Plant">
        <title>The Chromosome-Based Rubber Tree Genome Provides New Insights into Spurge Genome Evolution and Rubber Biosynthesis.</title>
        <authorList>
            <person name="Liu J."/>
            <person name="Shi C."/>
            <person name="Shi C.C."/>
            <person name="Li W."/>
            <person name="Zhang Q.J."/>
            <person name="Zhang Y."/>
            <person name="Li K."/>
            <person name="Lu H.F."/>
            <person name="Shi C."/>
            <person name="Zhu S.T."/>
            <person name="Xiao Z.Y."/>
            <person name="Nan H."/>
            <person name="Yue Y."/>
            <person name="Zhu X.G."/>
            <person name="Wu Y."/>
            <person name="Hong X.N."/>
            <person name="Fan G.Y."/>
            <person name="Tong Y."/>
            <person name="Zhang D."/>
            <person name="Mao C.L."/>
            <person name="Liu Y.L."/>
            <person name="Hao S.J."/>
            <person name="Liu W.Q."/>
            <person name="Lv M.Q."/>
            <person name="Zhang H.B."/>
            <person name="Liu Y."/>
            <person name="Hu-Tang G.R."/>
            <person name="Wang J.P."/>
            <person name="Wang J.H."/>
            <person name="Sun Y.H."/>
            <person name="Ni S.B."/>
            <person name="Chen W.B."/>
            <person name="Zhang X.C."/>
            <person name="Jiao Y.N."/>
            <person name="Eichler E.E."/>
            <person name="Li G.H."/>
            <person name="Liu X."/>
            <person name="Gao L.Z."/>
        </authorList>
    </citation>
    <scope>NUCLEOTIDE SEQUENCE [LARGE SCALE GENOMIC DNA]</scope>
    <source>
        <strain evidence="6">cv. GT1</strain>
        <tissue evidence="5">Leaf</tissue>
    </source>
</reference>
<dbReference type="GO" id="GO:0000166">
    <property type="term" value="F:nucleotide binding"/>
    <property type="evidence" value="ECO:0007669"/>
    <property type="project" value="UniProtKB-KW"/>
</dbReference>
<organism evidence="5 6">
    <name type="scientific">Hevea brasiliensis</name>
    <name type="common">Para rubber tree</name>
    <name type="synonym">Siphonia brasiliensis</name>
    <dbReference type="NCBI Taxonomy" id="3981"/>
    <lineage>
        <taxon>Eukaryota</taxon>
        <taxon>Viridiplantae</taxon>
        <taxon>Streptophyta</taxon>
        <taxon>Embryophyta</taxon>
        <taxon>Tracheophyta</taxon>
        <taxon>Spermatophyta</taxon>
        <taxon>Magnoliopsida</taxon>
        <taxon>eudicotyledons</taxon>
        <taxon>Gunneridae</taxon>
        <taxon>Pentapetalae</taxon>
        <taxon>rosids</taxon>
        <taxon>fabids</taxon>
        <taxon>Malpighiales</taxon>
        <taxon>Euphorbiaceae</taxon>
        <taxon>Crotonoideae</taxon>
        <taxon>Micrandreae</taxon>
        <taxon>Hevea</taxon>
    </lineage>
</organism>
<comment type="caution">
    <text evidence="5">The sequence shown here is derived from an EMBL/GenBank/DDBJ whole genome shotgun (WGS) entry which is preliminary data.</text>
</comment>
<dbReference type="PANTHER" id="PTHR11439">
    <property type="entry name" value="GAG-POL-RELATED RETROTRANSPOSON"/>
    <property type="match status" value="1"/>
</dbReference>
<dbReference type="Gene3D" id="1.20.5.4130">
    <property type="match status" value="1"/>
</dbReference>
<feature type="domain" description="Disease resistance N-terminal" evidence="4">
    <location>
        <begin position="78"/>
        <end position="156"/>
    </location>
</feature>
<accession>A0A6A6N426</accession>
<dbReference type="PANTHER" id="PTHR11439:SF502">
    <property type="entry name" value="SECRETED RXLR EFFECTOR PROTEIN 161-LIKE"/>
    <property type="match status" value="1"/>
</dbReference>
<evidence type="ECO:0000256" key="3">
    <source>
        <dbReference type="ARBA" id="ARBA00022821"/>
    </source>
</evidence>
<keyword evidence="2" id="KW-0547">Nucleotide-binding</keyword>